<evidence type="ECO:0000256" key="4">
    <source>
        <dbReference type="ARBA" id="ARBA00022833"/>
    </source>
</evidence>
<dbReference type="Proteomes" id="UP000193498">
    <property type="component" value="Unassembled WGS sequence"/>
</dbReference>
<keyword evidence="4" id="KW-0862">Zinc</keyword>
<dbReference type="SUPFAM" id="SSF56281">
    <property type="entry name" value="Metallo-hydrolase/oxidoreductase"/>
    <property type="match status" value="1"/>
</dbReference>
<dbReference type="GO" id="GO:0046872">
    <property type="term" value="F:metal ion binding"/>
    <property type="evidence" value="ECO:0007669"/>
    <property type="project" value="UniProtKB-KW"/>
</dbReference>
<evidence type="ECO:0000313" key="7">
    <source>
        <dbReference type="Proteomes" id="UP000193498"/>
    </source>
</evidence>
<dbReference type="InterPro" id="IPR036388">
    <property type="entry name" value="WH-like_DNA-bd_sf"/>
</dbReference>
<dbReference type="AlphaFoldDB" id="A0A1Y1YBB7"/>
<dbReference type="Gene3D" id="1.10.10.10">
    <property type="entry name" value="Winged helix-like DNA-binding domain superfamily/Winged helix DNA-binding domain"/>
    <property type="match status" value="1"/>
</dbReference>
<dbReference type="STRING" id="1314790.A0A1Y1YBB7"/>
<dbReference type="InterPro" id="IPR050662">
    <property type="entry name" value="Sec-metab_biosynth-thioest"/>
</dbReference>
<dbReference type="InterPro" id="IPR036866">
    <property type="entry name" value="RibonucZ/Hydroxyglut_hydro"/>
</dbReference>
<evidence type="ECO:0000256" key="2">
    <source>
        <dbReference type="ARBA" id="ARBA00022723"/>
    </source>
</evidence>
<name>A0A1Y1YBB7_9FUNG</name>
<keyword evidence="3 6" id="KW-0378">Hydrolase</keyword>
<reference evidence="6 7" key="1">
    <citation type="submission" date="2016-07" db="EMBL/GenBank/DDBJ databases">
        <title>Pervasive Adenine N6-methylation of Active Genes in Fungi.</title>
        <authorList>
            <consortium name="DOE Joint Genome Institute"/>
            <person name="Mondo S.J."/>
            <person name="Dannebaum R.O."/>
            <person name="Kuo R.C."/>
            <person name="Labutti K."/>
            <person name="Haridas S."/>
            <person name="Kuo A."/>
            <person name="Salamov A."/>
            <person name="Ahrendt S.R."/>
            <person name="Lipzen A."/>
            <person name="Sullivan W."/>
            <person name="Andreopoulos W.B."/>
            <person name="Clum A."/>
            <person name="Lindquist E."/>
            <person name="Daum C."/>
            <person name="Ramamoorthy G.K."/>
            <person name="Gryganskyi A."/>
            <person name="Culley D."/>
            <person name="Magnuson J.K."/>
            <person name="James T.Y."/>
            <person name="O'Malley M.A."/>
            <person name="Stajich J.E."/>
            <person name="Spatafora J.W."/>
            <person name="Visel A."/>
            <person name="Grigoriev I.V."/>
        </authorList>
    </citation>
    <scope>NUCLEOTIDE SEQUENCE [LARGE SCALE GENOMIC DNA]</scope>
    <source>
        <strain evidence="6 7">CBS 931.73</strain>
    </source>
</reference>
<dbReference type="Gene3D" id="3.60.15.10">
    <property type="entry name" value="Ribonuclease Z/Hydroxyacylglutathione hydrolase-like"/>
    <property type="match status" value="1"/>
</dbReference>
<organism evidence="6 7">
    <name type="scientific">Basidiobolus meristosporus CBS 931.73</name>
    <dbReference type="NCBI Taxonomy" id="1314790"/>
    <lineage>
        <taxon>Eukaryota</taxon>
        <taxon>Fungi</taxon>
        <taxon>Fungi incertae sedis</taxon>
        <taxon>Zoopagomycota</taxon>
        <taxon>Entomophthoromycotina</taxon>
        <taxon>Basidiobolomycetes</taxon>
        <taxon>Basidiobolales</taxon>
        <taxon>Basidiobolaceae</taxon>
        <taxon>Basidiobolus</taxon>
    </lineage>
</organism>
<dbReference type="PANTHER" id="PTHR23131:SF0">
    <property type="entry name" value="ENDORIBONUCLEASE LACTB2"/>
    <property type="match status" value="1"/>
</dbReference>
<dbReference type="SMART" id="SM00849">
    <property type="entry name" value="Lactamase_B"/>
    <property type="match status" value="1"/>
</dbReference>
<dbReference type="GO" id="GO:0016787">
    <property type="term" value="F:hydrolase activity"/>
    <property type="evidence" value="ECO:0007669"/>
    <property type="project" value="UniProtKB-KW"/>
</dbReference>
<evidence type="ECO:0000259" key="5">
    <source>
        <dbReference type="SMART" id="SM00849"/>
    </source>
</evidence>
<dbReference type="FunFam" id="3.60.15.10:FF:000041">
    <property type="entry name" value="Metallo-beta-lactamase domain protein"/>
    <property type="match status" value="1"/>
</dbReference>
<evidence type="ECO:0000256" key="1">
    <source>
        <dbReference type="ARBA" id="ARBA00006759"/>
    </source>
</evidence>
<dbReference type="GO" id="GO:0044550">
    <property type="term" value="P:secondary metabolite biosynthetic process"/>
    <property type="evidence" value="ECO:0007669"/>
    <property type="project" value="UniProtKB-ARBA"/>
</dbReference>
<dbReference type="InterPro" id="IPR041516">
    <property type="entry name" value="LACTB2_WH"/>
</dbReference>
<evidence type="ECO:0000256" key="3">
    <source>
        <dbReference type="ARBA" id="ARBA00022801"/>
    </source>
</evidence>
<dbReference type="InterPro" id="IPR001279">
    <property type="entry name" value="Metallo-B-lactamas"/>
</dbReference>
<dbReference type="EMBL" id="MCFE01000180">
    <property type="protein sequence ID" value="ORX95299.1"/>
    <property type="molecule type" value="Genomic_DNA"/>
</dbReference>
<evidence type="ECO:0000313" key="6">
    <source>
        <dbReference type="EMBL" id="ORX95299.1"/>
    </source>
</evidence>
<dbReference type="OrthoDB" id="17458at2759"/>
<dbReference type="Pfam" id="PF00753">
    <property type="entry name" value="Lactamase_B"/>
    <property type="match status" value="1"/>
</dbReference>
<dbReference type="InParanoid" id="A0A1Y1YBB7"/>
<feature type="domain" description="Metallo-beta-lactamase" evidence="5">
    <location>
        <begin position="30"/>
        <end position="196"/>
    </location>
</feature>
<proteinExistence type="inferred from homology"/>
<dbReference type="CDD" id="cd07722">
    <property type="entry name" value="LACTB2-like_MBL-fold"/>
    <property type="match status" value="1"/>
</dbReference>
<dbReference type="InterPro" id="IPR047921">
    <property type="entry name" value="LACTB2-like_MBL-fold"/>
</dbReference>
<protein>
    <submittedName>
        <fullName evidence="6">Metallo-hydrolase/oxidoreductase</fullName>
    </submittedName>
</protein>
<comment type="similarity">
    <text evidence="1">Belongs to the metallo-beta-lactamase superfamily. Glyoxalase II family.</text>
</comment>
<sequence length="295" mass="33171">MEISLPALSNLSQRVTRVLGSNPGKFTLQGTNTYLVGTGRERLLIDTGEGKPEYIESLKLALKAAKDICISGILITHWHHDHVDGIPSVQELCQERGNGPVPLHKRIAPNRDSANLTYNNIVDGQVFSVEGATLTAYHTPGHAEDHMVFYLKEESAMFSGDNVLGHGTSVCENLVDYMQSLRRMKTLNAVRIYPGHGDVVNRPVEVLDMYIKNLQFREARVVQLLQQLLNDPSRSENYVTVTDIAKEMYRGLPMDLLLLGKRMVQLHLEKLQSELRITPIVREDNSTAWTLPNQY</sequence>
<dbReference type="PANTHER" id="PTHR23131">
    <property type="entry name" value="ENDORIBONUCLEASE LACTB2"/>
    <property type="match status" value="1"/>
</dbReference>
<keyword evidence="7" id="KW-1185">Reference proteome</keyword>
<keyword evidence="2" id="KW-0479">Metal-binding</keyword>
<comment type="caution">
    <text evidence="6">The sequence shown here is derived from an EMBL/GenBank/DDBJ whole genome shotgun (WGS) entry which is preliminary data.</text>
</comment>
<dbReference type="Pfam" id="PF17778">
    <property type="entry name" value="WHD_BLACT"/>
    <property type="match status" value="1"/>
</dbReference>
<accession>A0A1Y1YBB7</accession>
<gene>
    <name evidence="6" type="ORF">K493DRAFT_219507</name>
</gene>